<comment type="caution">
    <text evidence="1">The sequence shown here is derived from an EMBL/GenBank/DDBJ whole genome shotgun (WGS) entry which is preliminary data.</text>
</comment>
<dbReference type="RefSeq" id="WP_212015308.1">
    <property type="nucleotide sequence ID" value="NZ_JAAFYZ010000129.1"/>
</dbReference>
<evidence type="ECO:0000313" key="1">
    <source>
        <dbReference type="EMBL" id="MBS2551173.1"/>
    </source>
</evidence>
<dbReference type="Pfam" id="PF22075">
    <property type="entry name" value="DUF6939"/>
    <property type="match status" value="1"/>
</dbReference>
<keyword evidence="2" id="KW-1185">Reference proteome</keyword>
<name>A0ABS5KYN3_9ACTN</name>
<evidence type="ECO:0000313" key="2">
    <source>
        <dbReference type="Proteomes" id="UP000730482"/>
    </source>
</evidence>
<dbReference type="Proteomes" id="UP000730482">
    <property type="component" value="Unassembled WGS sequence"/>
</dbReference>
<dbReference type="EMBL" id="JAAFYZ010000129">
    <property type="protein sequence ID" value="MBS2551173.1"/>
    <property type="molecule type" value="Genomic_DNA"/>
</dbReference>
<organism evidence="1 2">
    <name type="scientific">Catenulispora pinistramenti</name>
    <dbReference type="NCBI Taxonomy" id="2705254"/>
    <lineage>
        <taxon>Bacteria</taxon>
        <taxon>Bacillati</taxon>
        <taxon>Actinomycetota</taxon>
        <taxon>Actinomycetes</taxon>
        <taxon>Catenulisporales</taxon>
        <taxon>Catenulisporaceae</taxon>
        <taxon>Catenulispora</taxon>
    </lineage>
</organism>
<gene>
    <name evidence="1" type="ORF">KGQ19_30325</name>
</gene>
<dbReference type="InterPro" id="IPR054219">
    <property type="entry name" value="DUF6939"/>
</dbReference>
<proteinExistence type="predicted"/>
<accession>A0ABS5KYN3</accession>
<protein>
    <submittedName>
        <fullName evidence="1">Uncharacterized protein</fullName>
    </submittedName>
</protein>
<reference evidence="1 2" key="1">
    <citation type="submission" date="2020-02" db="EMBL/GenBank/DDBJ databases">
        <title>Acidophilic actinobacteria isolated from forest soil.</title>
        <authorList>
            <person name="Golinska P."/>
        </authorList>
    </citation>
    <scope>NUCLEOTIDE SEQUENCE [LARGE SCALE GENOMIC DNA]</scope>
    <source>
        <strain evidence="1 2">NL8</strain>
    </source>
</reference>
<sequence>MPIHVASRRRSAASLSAAFPGARIIDVTSKGPQPWVRMSPFYPHGEIPVPGSGGAVAQSVEGIWQALKVFQDHDVDTGRLDIVSMTGLKRTVRKYGPVLGHRAGLNSDRLLPYEQARRRIFLPAYRWVLENKVTDLVAQLRAAEGDVVLLDYMVNGDVTDTSSALSHAALIQLYVQDRWPAEQPPAQQTPAA</sequence>